<dbReference type="Proteomes" id="UP000265520">
    <property type="component" value="Unassembled WGS sequence"/>
</dbReference>
<keyword evidence="2" id="KW-1185">Reference proteome</keyword>
<reference evidence="1 2" key="1">
    <citation type="journal article" date="2018" name="Front. Plant Sci.">
        <title>Red Clover (Trifolium pratense) and Zigzag Clover (T. medium) - A Picture of Genomic Similarities and Differences.</title>
        <authorList>
            <person name="Dluhosova J."/>
            <person name="Istvanek J."/>
            <person name="Nedelnik J."/>
            <person name="Repkova J."/>
        </authorList>
    </citation>
    <scope>NUCLEOTIDE SEQUENCE [LARGE SCALE GENOMIC DNA]</scope>
    <source>
        <strain evidence="2">cv. 10/8</strain>
        <tissue evidence="1">Leaf</tissue>
    </source>
</reference>
<organism evidence="1 2">
    <name type="scientific">Trifolium medium</name>
    <dbReference type="NCBI Taxonomy" id="97028"/>
    <lineage>
        <taxon>Eukaryota</taxon>
        <taxon>Viridiplantae</taxon>
        <taxon>Streptophyta</taxon>
        <taxon>Embryophyta</taxon>
        <taxon>Tracheophyta</taxon>
        <taxon>Spermatophyta</taxon>
        <taxon>Magnoliopsida</taxon>
        <taxon>eudicotyledons</taxon>
        <taxon>Gunneridae</taxon>
        <taxon>Pentapetalae</taxon>
        <taxon>rosids</taxon>
        <taxon>fabids</taxon>
        <taxon>Fabales</taxon>
        <taxon>Fabaceae</taxon>
        <taxon>Papilionoideae</taxon>
        <taxon>50 kb inversion clade</taxon>
        <taxon>NPAAA clade</taxon>
        <taxon>Hologalegina</taxon>
        <taxon>IRL clade</taxon>
        <taxon>Trifolieae</taxon>
        <taxon>Trifolium</taxon>
    </lineage>
</organism>
<proteinExistence type="predicted"/>
<evidence type="ECO:0000313" key="1">
    <source>
        <dbReference type="EMBL" id="MCH89968.1"/>
    </source>
</evidence>
<name>A0A392MTI6_9FABA</name>
<comment type="caution">
    <text evidence="1">The sequence shown here is derived from an EMBL/GenBank/DDBJ whole genome shotgun (WGS) entry which is preliminary data.</text>
</comment>
<evidence type="ECO:0000313" key="2">
    <source>
        <dbReference type="Proteomes" id="UP000265520"/>
    </source>
</evidence>
<gene>
    <name evidence="1" type="ORF">A2U01_0010874</name>
</gene>
<dbReference type="AlphaFoldDB" id="A0A392MTI6"/>
<dbReference type="EMBL" id="LXQA010017307">
    <property type="protein sequence ID" value="MCH89968.1"/>
    <property type="molecule type" value="Genomic_DNA"/>
</dbReference>
<sequence length="58" mass="6651">MEEAMEAPAERTVEATVQALVETVLRQEEMILKELEASCTPGRMDHIHNQHKCLSRKM</sequence>
<protein>
    <submittedName>
        <fullName evidence="1">Uncharacterized protein</fullName>
    </submittedName>
</protein>
<accession>A0A392MTI6</accession>